<name>M0LWG8_9EURY</name>
<evidence type="ECO:0000256" key="6">
    <source>
        <dbReference type="SAM" id="MobiDB-lite"/>
    </source>
</evidence>
<dbReference type="SUPFAM" id="SSF52743">
    <property type="entry name" value="Subtilisin-like"/>
    <property type="match status" value="1"/>
</dbReference>
<evidence type="ECO:0000259" key="7">
    <source>
        <dbReference type="Pfam" id="PF00082"/>
    </source>
</evidence>
<dbReference type="InterPro" id="IPR023828">
    <property type="entry name" value="Peptidase_S8_Ser-AS"/>
</dbReference>
<proteinExistence type="inferred from homology"/>
<evidence type="ECO:0000313" key="9">
    <source>
        <dbReference type="Proteomes" id="UP000011607"/>
    </source>
</evidence>
<keyword evidence="4 5" id="KW-0720">Serine protease</keyword>
<dbReference type="Pfam" id="PF13620">
    <property type="entry name" value="CarboxypepD_reg"/>
    <property type="match status" value="2"/>
</dbReference>
<feature type="active site" description="Charge relay system" evidence="5">
    <location>
        <position position="222"/>
    </location>
</feature>
<protein>
    <submittedName>
        <fullName evidence="8">Peptidase S8 and S53 subtilisin kexin sedolisin</fullName>
    </submittedName>
</protein>
<dbReference type="Pfam" id="PF00082">
    <property type="entry name" value="Peptidase_S8"/>
    <property type="match status" value="1"/>
</dbReference>
<comment type="similarity">
    <text evidence="1 5">Belongs to the peptidase S8 family.</text>
</comment>
<feature type="region of interest" description="Disordered" evidence="6">
    <location>
        <begin position="883"/>
        <end position="905"/>
    </location>
</feature>
<keyword evidence="9" id="KW-1185">Reference proteome</keyword>
<reference evidence="8 9" key="1">
    <citation type="journal article" date="2014" name="PLoS Genet.">
        <title>Phylogenetically driven sequencing of extremely halophilic archaea reveals strategies for static and dynamic osmo-response.</title>
        <authorList>
            <person name="Becker E.A."/>
            <person name="Seitzer P.M."/>
            <person name="Tritt A."/>
            <person name="Larsen D."/>
            <person name="Krusor M."/>
            <person name="Yao A.I."/>
            <person name="Wu D."/>
            <person name="Madern D."/>
            <person name="Eisen J.A."/>
            <person name="Darling A.E."/>
            <person name="Facciotti M.T."/>
        </authorList>
    </citation>
    <scope>NUCLEOTIDE SEQUENCE [LARGE SCALE GENOMIC DNA]</scope>
    <source>
        <strain evidence="8 9">JCM 10879</strain>
    </source>
</reference>
<dbReference type="eggNOG" id="arCOG00702">
    <property type="taxonomic scope" value="Archaea"/>
</dbReference>
<dbReference type="InterPro" id="IPR000209">
    <property type="entry name" value="Peptidase_S8/S53_dom"/>
</dbReference>
<dbReference type="Proteomes" id="UP000011607">
    <property type="component" value="Unassembled WGS sequence"/>
</dbReference>
<dbReference type="Gene3D" id="3.40.50.200">
    <property type="entry name" value="Peptidase S8/S53 domain"/>
    <property type="match status" value="1"/>
</dbReference>
<dbReference type="eggNOG" id="arCOG06738">
    <property type="taxonomic scope" value="Archaea"/>
</dbReference>
<evidence type="ECO:0000313" key="8">
    <source>
        <dbReference type="EMBL" id="EMA37816.1"/>
    </source>
</evidence>
<dbReference type="InterPro" id="IPR022398">
    <property type="entry name" value="Peptidase_S8_His-AS"/>
</dbReference>
<sequence length="1060" mass="110586">MAAGPATSGGTAHSVDEVNVDEVTTQTADDVEIQSELADDASEQDRLEVIVNMDSSESLYAETLSEDSVEATMHEAETTQAPLKAYAEDTDGVTVEDDFWATNAVLLEVDTTEVSLEQIASVDGVIGLYENAEIQIPEPNAEGDADDVDAETFVGGGEDPTTTFGLDQIDAPEAWDITTGEGVDVAVADTGIDPDHPDIDLDEDNWVNYVDSEQEPHDDHGHGTHVAGTIAGGDASGANIGVAPDATLHGVKILGADGGGSLAGILASVDYAIANDIDVINYSIGVGSGTFADFAEEIYTAYNDHDVVVVGSAGNSGHGIATTPGDNPGSITVGATDDTEDVVDFSSGDYIHTETYWGEEAPEEWPDEYVAPDVSAPGHLVASAAAEGAYEDAQVHDDPRLASISGTSMAAPHVAGTAALVQSSTEEDLGAEDIHETIDDTAQNPVDSEDEDVRHGNGIVNAYEAVTEEVGTTTVEGEIVDPHTGNGVPGAVVEASGSETLTDVDGEFEFEVNEKIDELTVTADGYESTTAAVDHSDSEYDVGTLDLYATPAFDLEMPADEIYALGVPGPTDQTLDDVFDETPEGVVYEFDTDDNSWELISDFDQEVDPLDAYAVVAESDASATVEFTGEPGSSATGVPAEGSVDDGWNFVSGPAADSPEDAFEASTADPVQIFSMQEGPEGALVTEESAIGGAPASIEGHSGELNPFKGYFVYAADDGSVGTQVTTDTTFAEASEMLGYDVGTIEGTVERPSGAGSETGDAVEGATVYSDTGFSATTAEDGSFTIPYALEGESIELHADAEGYELQETEAIEASGGDSGEEITLHAEAIPSVEITNVDASETSPITEGEEFEFTYEVSNEGDLDFEGGVVEKATERNAVNYTDSEPLVPDDDEEHETTMGTDIGDAGIVPITVEAGAELDEGLTTDNQIDGQEARDTAGAYVEAAETGSIYGDITDTAGDGIDDVTVTAEGDTAGPYEVETDATGSYEIEDVVADDVYSVEADHDYYTADDETGVEVDAEQGTSVNFELAENGELTGTVTALLHCRRRDRSRGRRRAGH</sequence>
<accession>M0LWG8</accession>
<dbReference type="GO" id="GO:0004252">
    <property type="term" value="F:serine-type endopeptidase activity"/>
    <property type="evidence" value="ECO:0007669"/>
    <property type="project" value="UniProtKB-UniRule"/>
</dbReference>
<evidence type="ECO:0000256" key="2">
    <source>
        <dbReference type="ARBA" id="ARBA00022670"/>
    </source>
</evidence>
<organism evidence="8 9">
    <name type="scientific">Halobiforma nitratireducens JCM 10879</name>
    <dbReference type="NCBI Taxonomy" id="1227454"/>
    <lineage>
        <taxon>Archaea</taxon>
        <taxon>Methanobacteriati</taxon>
        <taxon>Methanobacteriota</taxon>
        <taxon>Stenosarchaea group</taxon>
        <taxon>Halobacteria</taxon>
        <taxon>Halobacteriales</taxon>
        <taxon>Natrialbaceae</taxon>
        <taxon>Halobiforma</taxon>
    </lineage>
</organism>
<dbReference type="PROSITE" id="PS51892">
    <property type="entry name" value="SUBTILASE"/>
    <property type="match status" value="1"/>
</dbReference>
<dbReference type="InterPro" id="IPR015500">
    <property type="entry name" value="Peptidase_S8_subtilisin-rel"/>
</dbReference>
<feature type="domain" description="Peptidase S8/S53" evidence="7">
    <location>
        <begin position="180"/>
        <end position="449"/>
    </location>
</feature>
<dbReference type="AlphaFoldDB" id="M0LWG8"/>
<evidence type="ECO:0000256" key="1">
    <source>
        <dbReference type="ARBA" id="ARBA00011073"/>
    </source>
</evidence>
<dbReference type="PANTHER" id="PTHR43806:SF11">
    <property type="entry name" value="CEREVISIN-RELATED"/>
    <property type="match status" value="1"/>
</dbReference>
<dbReference type="PROSITE" id="PS00137">
    <property type="entry name" value="SUBTILASE_HIS"/>
    <property type="match status" value="1"/>
</dbReference>
<dbReference type="InterPro" id="IPR050131">
    <property type="entry name" value="Peptidase_S8_subtilisin-like"/>
</dbReference>
<feature type="active site" description="Charge relay system" evidence="5">
    <location>
        <position position="189"/>
    </location>
</feature>
<evidence type="ECO:0000256" key="3">
    <source>
        <dbReference type="ARBA" id="ARBA00022801"/>
    </source>
</evidence>
<gene>
    <name evidence="8" type="ORF">C446_10335</name>
</gene>
<dbReference type="PROSITE" id="PS00138">
    <property type="entry name" value="SUBTILASE_SER"/>
    <property type="match status" value="1"/>
</dbReference>
<keyword evidence="2 5" id="KW-0645">Protease</keyword>
<dbReference type="GO" id="GO:0030246">
    <property type="term" value="F:carbohydrate binding"/>
    <property type="evidence" value="ECO:0007669"/>
    <property type="project" value="InterPro"/>
</dbReference>
<dbReference type="SUPFAM" id="SSF49452">
    <property type="entry name" value="Starch-binding domain-like"/>
    <property type="match status" value="1"/>
</dbReference>
<dbReference type="PANTHER" id="PTHR43806">
    <property type="entry name" value="PEPTIDASE S8"/>
    <property type="match status" value="1"/>
</dbReference>
<evidence type="ECO:0000256" key="4">
    <source>
        <dbReference type="ARBA" id="ARBA00022825"/>
    </source>
</evidence>
<dbReference type="EMBL" id="AOMA01000102">
    <property type="protein sequence ID" value="EMA37816.1"/>
    <property type="molecule type" value="Genomic_DNA"/>
</dbReference>
<feature type="active site" description="Charge relay system" evidence="5">
    <location>
        <position position="408"/>
    </location>
</feature>
<dbReference type="STRING" id="1227454.C446_10335"/>
<dbReference type="PRINTS" id="PR00723">
    <property type="entry name" value="SUBTILISIN"/>
</dbReference>
<feature type="compositionally biased region" description="Acidic residues" evidence="6">
    <location>
        <begin position="29"/>
        <end position="40"/>
    </location>
</feature>
<dbReference type="InterPro" id="IPR008969">
    <property type="entry name" value="CarboxyPept-like_regulatory"/>
</dbReference>
<dbReference type="GO" id="GO:0006508">
    <property type="term" value="P:proteolysis"/>
    <property type="evidence" value="ECO:0007669"/>
    <property type="project" value="UniProtKB-KW"/>
</dbReference>
<evidence type="ECO:0000256" key="5">
    <source>
        <dbReference type="PROSITE-ProRule" id="PRU01240"/>
    </source>
</evidence>
<dbReference type="InterPro" id="IPR013784">
    <property type="entry name" value="Carb-bd-like_fold"/>
</dbReference>
<feature type="region of interest" description="Disordered" evidence="6">
    <location>
        <begin position="1"/>
        <end position="40"/>
    </location>
</feature>
<comment type="caution">
    <text evidence="8">The sequence shown here is derived from an EMBL/GenBank/DDBJ whole genome shotgun (WGS) entry which is preliminary data.</text>
</comment>
<keyword evidence="3 5" id="KW-0378">Hydrolase</keyword>
<dbReference type="Gene3D" id="2.60.40.1120">
    <property type="entry name" value="Carboxypeptidase-like, regulatory domain"/>
    <property type="match status" value="3"/>
</dbReference>
<dbReference type="SUPFAM" id="SSF49464">
    <property type="entry name" value="Carboxypeptidase regulatory domain-like"/>
    <property type="match status" value="1"/>
</dbReference>
<dbReference type="InterPro" id="IPR036852">
    <property type="entry name" value="Peptidase_S8/S53_dom_sf"/>
</dbReference>